<gene>
    <name evidence="7" type="ORF">GCM10025875_25230</name>
</gene>
<comment type="caution">
    <text evidence="7">The sequence shown here is derived from an EMBL/GenBank/DDBJ whole genome shotgun (WGS) entry which is preliminary data.</text>
</comment>
<dbReference type="Proteomes" id="UP001157161">
    <property type="component" value="Unassembled WGS sequence"/>
</dbReference>
<dbReference type="GO" id="GO:0004518">
    <property type="term" value="F:nuclease activity"/>
    <property type="evidence" value="ECO:0007669"/>
    <property type="project" value="UniProtKB-KW"/>
</dbReference>
<accession>A0AA38CST4</accession>
<dbReference type="GO" id="GO:0046872">
    <property type="term" value="F:metal ion binding"/>
    <property type="evidence" value="ECO:0007669"/>
    <property type="project" value="UniProtKB-KW"/>
</dbReference>
<dbReference type="InterPro" id="IPR058652">
    <property type="entry name" value="VapC50_C"/>
</dbReference>
<evidence type="ECO:0000256" key="4">
    <source>
        <dbReference type="ARBA" id="ARBA00022842"/>
    </source>
</evidence>
<evidence type="ECO:0000313" key="8">
    <source>
        <dbReference type="Proteomes" id="UP001157161"/>
    </source>
</evidence>
<dbReference type="RefSeq" id="WP_284251212.1">
    <property type="nucleotide sequence ID" value="NZ_BSUM01000001.1"/>
</dbReference>
<protein>
    <submittedName>
        <fullName evidence="7">PIN domain-containing protein</fullName>
    </submittedName>
</protein>
<evidence type="ECO:0000259" key="5">
    <source>
        <dbReference type="Pfam" id="PF13470"/>
    </source>
</evidence>
<evidence type="ECO:0000256" key="1">
    <source>
        <dbReference type="ARBA" id="ARBA00022722"/>
    </source>
</evidence>
<dbReference type="Pfam" id="PF26343">
    <property type="entry name" value="VapC50_C"/>
    <property type="match status" value="1"/>
</dbReference>
<name>A0AA38CST4_9MICO</name>
<dbReference type="InterPro" id="IPR002716">
    <property type="entry name" value="PIN_dom"/>
</dbReference>
<reference evidence="7" key="2">
    <citation type="submission" date="2023-02" db="EMBL/GenBank/DDBJ databases">
        <authorList>
            <person name="Sun Q."/>
            <person name="Mori K."/>
        </authorList>
    </citation>
    <scope>NUCLEOTIDE SEQUENCE</scope>
    <source>
        <strain evidence="7">NBRC 112290</strain>
    </source>
</reference>
<dbReference type="Pfam" id="PF13470">
    <property type="entry name" value="PIN_3"/>
    <property type="match status" value="1"/>
</dbReference>
<evidence type="ECO:0000256" key="2">
    <source>
        <dbReference type="ARBA" id="ARBA00022723"/>
    </source>
</evidence>
<proteinExistence type="predicted"/>
<evidence type="ECO:0000256" key="3">
    <source>
        <dbReference type="ARBA" id="ARBA00022801"/>
    </source>
</evidence>
<evidence type="ECO:0000259" key="6">
    <source>
        <dbReference type="Pfam" id="PF26343"/>
    </source>
</evidence>
<keyword evidence="8" id="KW-1185">Reference proteome</keyword>
<keyword evidence="2" id="KW-0479">Metal-binding</keyword>
<keyword evidence="3" id="KW-0378">Hydrolase</keyword>
<dbReference type="GO" id="GO:0016787">
    <property type="term" value="F:hydrolase activity"/>
    <property type="evidence" value="ECO:0007669"/>
    <property type="project" value="UniProtKB-KW"/>
</dbReference>
<dbReference type="InterPro" id="IPR029060">
    <property type="entry name" value="PIN-like_dom_sf"/>
</dbReference>
<sequence length="189" mass="20377">MFAAFLDACALVPASLADTLLGAAERGLFRPLWSNEVLDEAERAVMRVHPDLAPSRVRRRFRVMGEAFPDAGVTGYEAMTSGLELPDPDDRHVAAAAAMGRADVLVTFNVRDFPTAAMPEGVEVVHPDDFLLAQVDLYEVECIDLVRQQAAAMRHPPMDVHDVLISLGRAGVPGFARAVSPLLDSRGGS</sequence>
<feature type="domain" description="VapC50 C-terminal" evidence="6">
    <location>
        <begin position="127"/>
        <end position="179"/>
    </location>
</feature>
<reference evidence="7" key="1">
    <citation type="journal article" date="2014" name="Int. J. Syst. Evol. Microbiol.">
        <title>Complete genome sequence of Corynebacterium casei LMG S-19264T (=DSM 44701T), isolated from a smear-ripened cheese.</title>
        <authorList>
            <consortium name="US DOE Joint Genome Institute (JGI-PGF)"/>
            <person name="Walter F."/>
            <person name="Albersmeier A."/>
            <person name="Kalinowski J."/>
            <person name="Ruckert C."/>
        </authorList>
    </citation>
    <scope>NUCLEOTIDE SEQUENCE</scope>
    <source>
        <strain evidence="7">NBRC 112290</strain>
    </source>
</reference>
<keyword evidence="1" id="KW-0540">Nuclease</keyword>
<keyword evidence="4" id="KW-0460">Magnesium</keyword>
<dbReference type="EMBL" id="BSUM01000001">
    <property type="protein sequence ID" value="GMA32531.1"/>
    <property type="molecule type" value="Genomic_DNA"/>
</dbReference>
<dbReference type="SUPFAM" id="SSF88723">
    <property type="entry name" value="PIN domain-like"/>
    <property type="match status" value="1"/>
</dbReference>
<dbReference type="AlphaFoldDB" id="A0AA38CST4"/>
<evidence type="ECO:0000313" key="7">
    <source>
        <dbReference type="EMBL" id="GMA32531.1"/>
    </source>
</evidence>
<feature type="domain" description="PIN" evidence="5">
    <location>
        <begin position="6"/>
        <end position="111"/>
    </location>
</feature>
<organism evidence="7 8">
    <name type="scientific">Litorihabitans aurantiacus</name>
    <dbReference type="NCBI Taxonomy" id="1930061"/>
    <lineage>
        <taxon>Bacteria</taxon>
        <taxon>Bacillati</taxon>
        <taxon>Actinomycetota</taxon>
        <taxon>Actinomycetes</taxon>
        <taxon>Micrococcales</taxon>
        <taxon>Beutenbergiaceae</taxon>
        <taxon>Litorihabitans</taxon>
    </lineage>
</organism>